<sequence>MAYNILQLSQFPQYKVFVSLYKGVTNHADIRDSIKSGSLPDDFDFAFLNAANLLSMEQLYSALFRCFVDKRNGKMKANTIHTELISDLSPVKNIMEALTRFGIPAEGEKSDLIILKVIESTTSPEKAQLDQVYDTVSKVVQNNGVAGVCLTDAALESTVDLQSIRKNYKLGDMFTEDRERLNRLIIGTIQLRGL</sequence>
<evidence type="ECO:0000256" key="2">
    <source>
        <dbReference type="ARBA" id="ARBA00005546"/>
    </source>
</evidence>
<dbReference type="Gene3D" id="3.30.2380.10">
    <property type="entry name" value="CGI121/TPRKB"/>
    <property type="match status" value="1"/>
</dbReference>
<comment type="similarity">
    <text evidence="2 8">Belongs to the CGI121/TPRKB family.</text>
</comment>
<evidence type="ECO:0000256" key="8">
    <source>
        <dbReference type="RuleBase" id="RU004398"/>
    </source>
</evidence>
<dbReference type="GO" id="GO:0002949">
    <property type="term" value="P:tRNA threonylcarbamoyladenosine modification"/>
    <property type="evidence" value="ECO:0007669"/>
    <property type="project" value="TreeGrafter"/>
</dbReference>
<evidence type="ECO:0000256" key="5">
    <source>
        <dbReference type="ARBA" id="ARBA00022694"/>
    </source>
</evidence>
<keyword evidence="6 8" id="KW-0539">Nucleus</keyword>
<organism evidence="9 10">
    <name type="scientific">Eeniella nana</name>
    <name type="common">Yeast</name>
    <name type="synonym">Brettanomyces nanus</name>
    <dbReference type="NCBI Taxonomy" id="13502"/>
    <lineage>
        <taxon>Eukaryota</taxon>
        <taxon>Fungi</taxon>
        <taxon>Dikarya</taxon>
        <taxon>Ascomycota</taxon>
        <taxon>Saccharomycotina</taxon>
        <taxon>Pichiomycetes</taxon>
        <taxon>Pichiales</taxon>
        <taxon>Pichiaceae</taxon>
        <taxon>Brettanomyces</taxon>
    </lineage>
</organism>
<keyword evidence="10" id="KW-1185">Reference proteome</keyword>
<accession>A0A875S444</accession>
<evidence type="ECO:0000313" key="9">
    <source>
        <dbReference type="EMBL" id="QPG75145.1"/>
    </source>
</evidence>
<evidence type="ECO:0000256" key="7">
    <source>
        <dbReference type="ARBA" id="ARBA00025043"/>
    </source>
</evidence>
<protein>
    <recommendedName>
        <fullName evidence="4">EKC/KEOPS complex subunit CGI121</fullName>
    </recommendedName>
    <alternativeName>
        <fullName evidence="3">EKC/KEOPS complex subunit cgi121</fullName>
    </alternativeName>
</protein>
<evidence type="ECO:0000256" key="3">
    <source>
        <dbReference type="ARBA" id="ARBA00015316"/>
    </source>
</evidence>
<evidence type="ECO:0000256" key="6">
    <source>
        <dbReference type="ARBA" id="ARBA00023242"/>
    </source>
</evidence>
<dbReference type="Pfam" id="PF08617">
    <property type="entry name" value="CGI-121"/>
    <property type="match status" value="1"/>
</dbReference>
<comment type="subcellular location">
    <subcellularLocation>
        <location evidence="1">Nucleus</location>
    </subcellularLocation>
</comment>
<name>A0A875S444_EENNA</name>
<evidence type="ECO:0000313" key="10">
    <source>
        <dbReference type="Proteomes" id="UP000662931"/>
    </source>
</evidence>
<dbReference type="AlphaFoldDB" id="A0A875S444"/>
<comment type="function">
    <text evidence="7">Component of the EKC/KEOPS complex that is required for the formation of a threonylcarbamoyl group on adenosine at position 37 (t(6)A37) in tRNAs that read codons beginning with adenine. The complex is probably involved in the transfer of the threonylcarbamoyl moiety of threonylcarbamoyl-AMP (TC-AMP) to the N6 group of A37. CGI121 acts as an allosteric effector that regulates the t(6)A activity of the complex. The EKC/KEOPS complex also promotes both telomere uncapping and telomere elongation. The complex is required for efficient recruitment of transcriptional coactivators. CGI121 is not required for tRNA modification.</text>
</comment>
<dbReference type="GeneID" id="62195890"/>
<dbReference type="OrthoDB" id="329139at2759"/>
<dbReference type="PANTHER" id="PTHR15840">
    <property type="entry name" value="CGI-121 FAMILY MEMBER"/>
    <property type="match status" value="1"/>
</dbReference>
<evidence type="ECO:0000256" key="4">
    <source>
        <dbReference type="ARBA" id="ARBA00016009"/>
    </source>
</evidence>
<dbReference type="RefSeq" id="XP_038778710.1">
    <property type="nucleotide sequence ID" value="XM_038922782.1"/>
</dbReference>
<dbReference type="SUPFAM" id="SSF143870">
    <property type="entry name" value="PF0523-like"/>
    <property type="match status" value="1"/>
</dbReference>
<dbReference type="GO" id="GO:0000408">
    <property type="term" value="C:EKC/KEOPS complex"/>
    <property type="evidence" value="ECO:0007669"/>
    <property type="project" value="TreeGrafter"/>
</dbReference>
<dbReference type="EMBL" id="CP064813">
    <property type="protein sequence ID" value="QPG75145.1"/>
    <property type="molecule type" value="Genomic_DNA"/>
</dbReference>
<dbReference type="InterPro" id="IPR036504">
    <property type="entry name" value="CGI121/TPRKB_sf"/>
</dbReference>
<proteinExistence type="inferred from homology"/>
<gene>
    <name evidence="9" type="ORF">FOA43_002489</name>
</gene>
<dbReference type="InterPro" id="IPR013926">
    <property type="entry name" value="CGI121/TPRKB"/>
</dbReference>
<dbReference type="KEGG" id="bnn:FOA43_002489"/>
<evidence type="ECO:0000256" key="1">
    <source>
        <dbReference type="ARBA" id="ARBA00004123"/>
    </source>
</evidence>
<reference evidence="9" key="1">
    <citation type="submission" date="2020-10" db="EMBL/GenBank/DDBJ databases">
        <authorList>
            <person name="Roach M.J.R."/>
        </authorList>
    </citation>
    <scope>NUCLEOTIDE SEQUENCE</scope>
    <source>
        <strain evidence="9">CBS 1945</strain>
    </source>
</reference>
<dbReference type="GO" id="GO:0005634">
    <property type="term" value="C:nucleus"/>
    <property type="evidence" value="ECO:0007669"/>
    <property type="project" value="UniProtKB-SubCell"/>
</dbReference>
<dbReference type="Proteomes" id="UP000662931">
    <property type="component" value="Chromosome 2"/>
</dbReference>
<dbReference type="PANTHER" id="PTHR15840:SF10">
    <property type="entry name" value="EKC_KEOPS COMPLEX SUBUNIT TPRKB"/>
    <property type="match status" value="1"/>
</dbReference>
<dbReference type="GO" id="GO:0005829">
    <property type="term" value="C:cytosol"/>
    <property type="evidence" value="ECO:0007669"/>
    <property type="project" value="TreeGrafter"/>
</dbReference>
<keyword evidence="5" id="KW-0819">tRNA processing</keyword>